<protein>
    <submittedName>
        <fullName evidence="1">Uncharacterized protein</fullName>
    </submittedName>
</protein>
<dbReference type="Proteomes" id="UP001162992">
    <property type="component" value="Chromosome 23"/>
</dbReference>
<name>A0ACC2A959_DIPCM</name>
<sequence length="106" mass="11708">MARWHNGPLPSNGHVTPQPLSTSSRLFLHRAHPSHIALPKEQGKHCLLVKGLGCADNHLRWACHGAWQLCYVPTIVRVISDRATICASADGCQGAIMWQFAVFRVC</sequence>
<organism evidence="1 2">
    <name type="scientific">Diphasiastrum complanatum</name>
    <name type="common">Issler's clubmoss</name>
    <name type="synonym">Lycopodium complanatum</name>
    <dbReference type="NCBI Taxonomy" id="34168"/>
    <lineage>
        <taxon>Eukaryota</taxon>
        <taxon>Viridiplantae</taxon>
        <taxon>Streptophyta</taxon>
        <taxon>Embryophyta</taxon>
        <taxon>Tracheophyta</taxon>
        <taxon>Lycopodiopsida</taxon>
        <taxon>Lycopodiales</taxon>
        <taxon>Lycopodiaceae</taxon>
        <taxon>Lycopodioideae</taxon>
        <taxon>Diphasiastrum</taxon>
    </lineage>
</organism>
<gene>
    <name evidence="1" type="ORF">O6H91_23G027300</name>
</gene>
<reference evidence="2" key="1">
    <citation type="journal article" date="2024" name="Proc. Natl. Acad. Sci. U.S.A.">
        <title>Extraordinary preservation of gene collinearity over three hundred million years revealed in homosporous lycophytes.</title>
        <authorList>
            <person name="Li C."/>
            <person name="Wickell D."/>
            <person name="Kuo L.Y."/>
            <person name="Chen X."/>
            <person name="Nie B."/>
            <person name="Liao X."/>
            <person name="Peng D."/>
            <person name="Ji J."/>
            <person name="Jenkins J."/>
            <person name="Williams M."/>
            <person name="Shu S."/>
            <person name="Plott C."/>
            <person name="Barry K."/>
            <person name="Rajasekar S."/>
            <person name="Grimwood J."/>
            <person name="Han X."/>
            <person name="Sun S."/>
            <person name="Hou Z."/>
            <person name="He W."/>
            <person name="Dai G."/>
            <person name="Sun C."/>
            <person name="Schmutz J."/>
            <person name="Leebens-Mack J.H."/>
            <person name="Li F.W."/>
            <person name="Wang L."/>
        </authorList>
    </citation>
    <scope>NUCLEOTIDE SEQUENCE [LARGE SCALE GENOMIC DNA]</scope>
    <source>
        <strain evidence="2">cv. PW_Plant_1</strain>
    </source>
</reference>
<comment type="caution">
    <text evidence="1">The sequence shown here is derived from an EMBL/GenBank/DDBJ whole genome shotgun (WGS) entry which is preliminary data.</text>
</comment>
<evidence type="ECO:0000313" key="2">
    <source>
        <dbReference type="Proteomes" id="UP001162992"/>
    </source>
</evidence>
<dbReference type="EMBL" id="CM055114">
    <property type="protein sequence ID" value="KAJ7514090.1"/>
    <property type="molecule type" value="Genomic_DNA"/>
</dbReference>
<evidence type="ECO:0000313" key="1">
    <source>
        <dbReference type="EMBL" id="KAJ7514090.1"/>
    </source>
</evidence>
<proteinExistence type="predicted"/>
<accession>A0ACC2A959</accession>
<keyword evidence="2" id="KW-1185">Reference proteome</keyword>